<comment type="pathway">
    <text evidence="3 4">Cofactor biosynthesis; coenzyme A biosynthesis; CoA from (R)-pantothenate: step 2/5.</text>
</comment>
<feature type="binding site" evidence="3">
    <location>
        <position position="293"/>
    </location>
    <ligand>
        <name>CTP</name>
        <dbReference type="ChEBI" id="CHEBI:37563"/>
    </ligand>
</feature>
<dbReference type="PANTHER" id="PTHR14359:SF6">
    <property type="entry name" value="PHOSPHOPANTOTHENOYLCYSTEINE DECARBOXYLASE"/>
    <property type="match status" value="1"/>
</dbReference>
<dbReference type="InterPro" id="IPR005252">
    <property type="entry name" value="CoaBC"/>
</dbReference>
<comment type="catalytic activity">
    <reaction evidence="3 4">
        <text>N-[(R)-4-phosphopantothenoyl]-L-cysteine + H(+) = (R)-4'-phosphopantetheine + CO2</text>
        <dbReference type="Rhea" id="RHEA:16793"/>
        <dbReference type="ChEBI" id="CHEBI:15378"/>
        <dbReference type="ChEBI" id="CHEBI:16526"/>
        <dbReference type="ChEBI" id="CHEBI:59458"/>
        <dbReference type="ChEBI" id="CHEBI:61723"/>
        <dbReference type="EC" id="4.1.1.36"/>
    </reaction>
</comment>
<dbReference type="InterPro" id="IPR035929">
    <property type="entry name" value="CoaB-like_sf"/>
</dbReference>
<dbReference type="EC" id="4.1.1.36" evidence="3"/>
<keyword evidence="3 4" id="KW-0285">Flavoprotein</keyword>
<evidence type="ECO:0000256" key="4">
    <source>
        <dbReference type="RuleBase" id="RU364078"/>
    </source>
</evidence>
<feature type="domain" description="DNA/pantothenate metabolism flavoprotein C-terminal" evidence="6">
    <location>
        <begin position="189"/>
        <end position="398"/>
    </location>
</feature>
<dbReference type="Pfam" id="PF04127">
    <property type="entry name" value="DFP"/>
    <property type="match status" value="1"/>
</dbReference>
<evidence type="ECO:0000256" key="2">
    <source>
        <dbReference type="ARBA" id="ARBA00023239"/>
    </source>
</evidence>
<keyword evidence="3" id="KW-0479">Metal-binding</keyword>
<dbReference type="Gene3D" id="3.40.50.10300">
    <property type="entry name" value="CoaB-like"/>
    <property type="match status" value="1"/>
</dbReference>
<evidence type="ECO:0000259" key="5">
    <source>
        <dbReference type="Pfam" id="PF02441"/>
    </source>
</evidence>
<comment type="function">
    <text evidence="4">Catalyzes two steps in the biosynthesis of coenzyme A. In the first step cysteine is conjugated to 4'-phosphopantothenate to form 4-phosphopantothenoylcysteine, in the latter compound is decarboxylated to form 4'-phosphopantotheine.</text>
</comment>
<feature type="binding site" evidence="3">
    <location>
        <position position="341"/>
    </location>
    <ligand>
        <name>CTP</name>
        <dbReference type="ChEBI" id="CHEBI:37563"/>
    </ligand>
</feature>
<dbReference type="InterPro" id="IPR036551">
    <property type="entry name" value="Flavin_trans-like"/>
</dbReference>
<evidence type="ECO:0000259" key="6">
    <source>
        <dbReference type="Pfam" id="PF04127"/>
    </source>
</evidence>
<keyword evidence="2 3" id="KW-0456">Lyase</keyword>
<dbReference type="EC" id="6.3.2.5" evidence="3"/>
<keyword evidence="3 4" id="KW-0288">FMN</keyword>
<dbReference type="InterPro" id="IPR003382">
    <property type="entry name" value="Flavoprotein"/>
</dbReference>
<dbReference type="PANTHER" id="PTHR14359">
    <property type="entry name" value="HOMO-OLIGOMERIC FLAVIN CONTAINING CYS DECARBOXYLASE FAMILY"/>
    <property type="match status" value="1"/>
</dbReference>
<comment type="similarity">
    <text evidence="3 4">In the C-terminal section; belongs to the PPC synthetase family.</text>
</comment>
<comment type="pathway">
    <text evidence="3 4">Cofactor biosynthesis; coenzyme A biosynthesis; CoA from (R)-pantothenate: step 3/5.</text>
</comment>
<comment type="catalytic activity">
    <reaction evidence="3 4">
        <text>(R)-4'-phosphopantothenate + L-cysteine + CTP = N-[(R)-4-phosphopantothenoyl]-L-cysteine + CMP + diphosphate + H(+)</text>
        <dbReference type="Rhea" id="RHEA:19397"/>
        <dbReference type="ChEBI" id="CHEBI:10986"/>
        <dbReference type="ChEBI" id="CHEBI:15378"/>
        <dbReference type="ChEBI" id="CHEBI:33019"/>
        <dbReference type="ChEBI" id="CHEBI:35235"/>
        <dbReference type="ChEBI" id="CHEBI:37563"/>
        <dbReference type="ChEBI" id="CHEBI:59458"/>
        <dbReference type="ChEBI" id="CHEBI:60377"/>
        <dbReference type="EC" id="6.3.2.5"/>
    </reaction>
</comment>
<dbReference type="SUPFAM" id="SSF52507">
    <property type="entry name" value="Homo-oligomeric flavin-containing Cys decarboxylases, HFCD"/>
    <property type="match status" value="1"/>
</dbReference>
<evidence type="ECO:0000313" key="7">
    <source>
        <dbReference type="EMBL" id="MFC4268948.1"/>
    </source>
</evidence>
<dbReference type="RefSeq" id="WP_377409786.1">
    <property type="nucleotide sequence ID" value="NZ_JBHSCY010000002.1"/>
</dbReference>
<organism evidence="7 8">
    <name type="scientific">Polaribacter marinivivus</name>
    <dbReference type="NCBI Taxonomy" id="1524260"/>
    <lineage>
        <taxon>Bacteria</taxon>
        <taxon>Pseudomonadati</taxon>
        <taxon>Bacteroidota</taxon>
        <taxon>Flavobacteriia</taxon>
        <taxon>Flavobacteriales</taxon>
        <taxon>Flavobacteriaceae</taxon>
    </lineage>
</organism>
<evidence type="ECO:0000256" key="1">
    <source>
        <dbReference type="ARBA" id="ARBA00022793"/>
    </source>
</evidence>
<keyword evidence="8" id="KW-1185">Reference proteome</keyword>
<evidence type="ECO:0000256" key="3">
    <source>
        <dbReference type="HAMAP-Rule" id="MF_02225"/>
    </source>
</evidence>
<comment type="cofactor">
    <cofactor evidence="3">
        <name>FMN</name>
        <dbReference type="ChEBI" id="CHEBI:58210"/>
    </cofactor>
    <text evidence="3">Binds 1 FMN per subunit.</text>
</comment>
<dbReference type="Pfam" id="PF02441">
    <property type="entry name" value="Flavoprotein"/>
    <property type="match status" value="1"/>
</dbReference>
<feature type="binding site" evidence="3">
    <location>
        <position position="283"/>
    </location>
    <ligand>
        <name>CTP</name>
        <dbReference type="ChEBI" id="CHEBI:37563"/>
    </ligand>
</feature>
<dbReference type="GO" id="GO:0004632">
    <property type="term" value="F:phosphopantothenate--cysteine ligase activity"/>
    <property type="evidence" value="ECO:0007669"/>
    <property type="project" value="UniProtKB-EC"/>
</dbReference>
<feature type="binding site" evidence="3">
    <location>
        <position position="345"/>
    </location>
    <ligand>
        <name>CTP</name>
        <dbReference type="ChEBI" id="CHEBI:37563"/>
    </ligand>
</feature>
<keyword evidence="3" id="KW-0511">Multifunctional enzyme</keyword>
<dbReference type="Gene3D" id="3.40.50.1950">
    <property type="entry name" value="Flavin prenyltransferase-like"/>
    <property type="match status" value="1"/>
</dbReference>
<dbReference type="SUPFAM" id="SSF102645">
    <property type="entry name" value="CoaB-like"/>
    <property type="match status" value="1"/>
</dbReference>
<feature type="region of interest" description="Phosphopantothenate--cysteine ligase" evidence="3">
    <location>
        <begin position="194"/>
        <end position="403"/>
    </location>
</feature>
<dbReference type="EMBL" id="JBHSCY010000002">
    <property type="protein sequence ID" value="MFC4268948.1"/>
    <property type="molecule type" value="Genomic_DNA"/>
</dbReference>
<keyword evidence="3" id="KW-0460">Magnesium</keyword>
<evidence type="ECO:0000313" key="8">
    <source>
        <dbReference type="Proteomes" id="UP001595826"/>
    </source>
</evidence>
<comment type="function">
    <text evidence="3">Catalyzes two sequential steps in the biosynthesis of coenzyme A. In the first step cysteine is conjugated to 4'-phosphopantothenate to form 4-phosphopantothenoylcysteine. In the second step the latter compound is decarboxylated to form 4'-phosphopantotheine.</text>
</comment>
<accession>A0ABV8RC13</accession>
<comment type="cofactor">
    <cofactor evidence="3">
        <name>Mg(2+)</name>
        <dbReference type="ChEBI" id="CHEBI:18420"/>
    </cofactor>
</comment>
<reference evidence="8" key="1">
    <citation type="journal article" date="2019" name="Int. J. Syst. Evol. Microbiol.">
        <title>The Global Catalogue of Microorganisms (GCM) 10K type strain sequencing project: providing services to taxonomists for standard genome sequencing and annotation.</title>
        <authorList>
            <consortium name="The Broad Institute Genomics Platform"/>
            <consortium name="The Broad Institute Genome Sequencing Center for Infectious Disease"/>
            <person name="Wu L."/>
            <person name="Ma J."/>
        </authorList>
    </citation>
    <scope>NUCLEOTIDE SEQUENCE [LARGE SCALE GENOMIC DNA]</scope>
    <source>
        <strain evidence="8">CECT 8655</strain>
    </source>
</reference>
<dbReference type="NCBIfam" id="TIGR00521">
    <property type="entry name" value="coaBC_dfp"/>
    <property type="match status" value="1"/>
</dbReference>
<gene>
    <name evidence="3 7" type="primary">coaBC</name>
    <name evidence="7" type="ORF">ACFOWD_08545</name>
</gene>
<sequence>MSVLSGKKILLGITAGIAAYKTANLVRLYIKLGAEVKVIMTPASKDFITPLTLSTLSKNPVHSTFYDKEDENEVWNNHVDLGLWADYFIIAPATANTLSKMANGVCDNLLLATYLSAKCPVYFAPAMDLDMYKHPSTKASLDKLTTFGNIMIPATSGELASGLVGEGRMAEPEDIVSFMENDILDKMPLKGKKILITAGPTYEAIDPVRFIGNHSSGKMGFSIAKAAANLGAEVILIAGPSHQIINHSLIHRIDVVSAEQMYTEAHNYFKEVDIAILSAAVADYKPKNVANQKIKKNDDTLSLELTKTKDILASLGKIKKHQFLVGFALETNNEIENAKNKIKHKNLDAIVLNSLQDKGAGFATNTNKITIIDKDFNQKPFQLKSKDDVAKDIMNEIILKINA</sequence>
<dbReference type="HAMAP" id="MF_02225">
    <property type="entry name" value="CoaBC"/>
    <property type="match status" value="1"/>
</dbReference>
<keyword evidence="3 4" id="KW-0436">Ligase</keyword>
<name>A0ABV8RC13_9FLAO</name>
<comment type="caution">
    <text evidence="7">The sequence shown here is derived from an EMBL/GenBank/DDBJ whole genome shotgun (WGS) entry which is preliminary data.</text>
</comment>
<dbReference type="Proteomes" id="UP001595826">
    <property type="component" value="Unassembled WGS sequence"/>
</dbReference>
<feature type="domain" description="Flavoprotein" evidence="5">
    <location>
        <begin position="7"/>
        <end position="179"/>
    </location>
</feature>
<keyword evidence="1 3" id="KW-0210">Decarboxylase</keyword>
<dbReference type="InterPro" id="IPR007085">
    <property type="entry name" value="DNA/pantothenate-metab_flavo_C"/>
</dbReference>
<feature type="region of interest" description="Phosphopantothenoylcysteine decarboxylase" evidence="3">
    <location>
        <begin position="1"/>
        <end position="193"/>
    </location>
</feature>
<comment type="caution">
    <text evidence="3">Lacks conserved residue(s) required for the propagation of feature annotation.</text>
</comment>
<dbReference type="GO" id="GO:0004633">
    <property type="term" value="F:phosphopantothenoylcysteine decarboxylase activity"/>
    <property type="evidence" value="ECO:0007669"/>
    <property type="project" value="UniProtKB-EC"/>
</dbReference>
<feature type="binding site" evidence="3">
    <location>
        <position position="327"/>
    </location>
    <ligand>
        <name>CTP</name>
        <dbReference type="ChEBI" id="CHEBI:37563"/>
    </ligand>
</feature>
<protein>
    <recommendedName>
        <fullName evidence="3">Coenzyme A biosynthesis bifunctional protein CoaBC</fullName>
    </recommendedName>
    <alternativeName>
        <fullName evidence="3">DNA/pantothenate metabolism flavoprotein</fullName>
    </alternativeName>
    <alternativeName>
        <fullName evidence="3">Phosphopantothenoylcysteine synthetase/decarboxylase</fullName>
        <shortName evidence="3">PPCS-PPCDC</shortName>
    </alternativeName>
    <domain>
        <recommendedName>
            <fullName evidence="3">Phosphopantothenoylcysteine decarboxylase</fullName>
            <shortName evidence="3">PPC decarboxylase</shortName>
            <shortName evidence="3">PPC-DC</shortName>
            <ecNumber evidence="3">4.1.1.36</ecNumber>
        </recommendedName>
        <alternativeName>
            <fullName evidence="3">CoaC</fullName>
        </alternativeName>
    </domain>
    <domain>
        <recommendedName>
            <fullName evidence="3">Phosphopantothenate--cysteine ligase</fullName>
            <ecNumber evidence="3">6.3.2.5</ecNumber>
        </recommendedName>
        <alternativeName>
            <fullName evidence="3">CoaB</fullName>
        </alternativeName>
        <alternativeName>
            <fullName evidence="3">Phosphopantothenoylcysteine synthetase</fullName>
            <shortName evidence="3">PPC synthetase</shortName>
            <shortName evidence="3">PPC-S</shortName>
        </alternativeName>
    </domain>
</protein>
<proteinExistence type="inferred from homology"/>
<comment type="similarity">
    <text evidence="3 4">In the N-terminal section; belongs to the HFCD (homo-oligomeric flavin containing Cys decarboxylase) superfamily.</text>
</comment>